<evidence type="ECO:0000256" key="2">
    <source>
        <dbReference type="ARBA" id="ARBA00004924"/>
    </source>
</evidence>
<name>A0A7Z8YRY1_9FLAO</name>
<keyword evidence="6" id="KW-0521">NADP</keyword>
<keyword evidence="4" id="KW-0285">Flavoprotein</keyword>
<dbReference type="EC" id="1.14.13.59" evidence="8"/>
<dbReference type="EMBL" id="UYIV01000001">
    <property type="protein sequence ID" value="VDH04962.1"/>
    <property type="molecule type" value="Genomic_DNA"/>
</dbReference>
<organism evidence="8 9">
    <name type="scientific">Bergeyella zoohelcum</name>
    <dbReference type="NCBI Taxonomy" id="1015"/>
    <lineage>
        <taxon>Bacteria</taxon>
        <taxon>Pseudomonadati</taxon>
        <taxon>Bacteroidota</taxon>
        <taxon>Flavobacteriia</taxon>
        <taxon>Flavobacteriales</taxon>
        <taxon>Weeksellaceae</taxon>
        <taxon>Bergeyella</taxon>
    </lineage>
</organism>
<dbReference type="Gene3D" id="3.50.50.60">
    <property type="entry name" value="FAD/NAD(P)-binding domain"/>
    <property type="match status" value="1"/>
</dbReference>
<protein>
    <submittedName>
        <fullName evidence="8">L-lysine 6-monooxygenase</fullName>
        <ecNumber evidence="8">1.14.13.59</ecNumber>
    </submittedName>
</protein>
<evidence type="ECO:0000256" key="1">
    <source>
        <dbReference type="ARBA" id="ARBA00001974"/>
    </source>
</evidence>
<dbReference type="AlphaFoldDB" id="A0A7Z8YRY1"/>
<comment type="caution">
    <text evidence="8">The sequence shown here is derived from an EMBL/GenBank/DDBJ whole genome shotgun (WGS) entry which is preliminary data.</text>
</comment>
<evidence type="ECO:0000313" key="9">
    <source>
        <dbReference type="Proteomes" id="UP000270205"/>
    </source>
</evidence>
<dbReference type="PANTHER" id="PTHR42802:SF1">
    <property type="entry name" value="L-ORNITHINE N(5)-MONOOXYGENASE"/>
    <property type="match status" value="1"/>
</dbReference>
<comment type="similarity">
    <text evidence="3">Belongs to the lysine N(6)-hydroxylase/L-ornithine N(5)-oxygenase family.</text>
</comment>
<keyword evidence="7 8" id="KW-0560">Oxidoreductase</keyword>
<dbReference type="Proteomes" id="UP000270205">
    <property type="component" value="Unassembled WGS sequence"/>
</dbReference>
<keyword evidence="8" id="KW-0503">Monooxygenase</keyword>
<accession>A0A7Z8YRY1</accession>
<comment type="cofactor">
    <cofactor evidence="1">
        <name>FAD</name>
        <dbReference type="ChEBI" id="CHEBI:57692"/>
    </cofactor>
</comment>
<gene>
    <name evidence="8" type="primary">iucD</name>
    <name evidence="8" type="ORF">NCTC12929_01696</name>
</gene>
<evidence type="ECO:0000256" key="5">
    <source>
        <dbReference type="ARBA" id="ARBA00022827"/>
    </source>
</evidence>
<keyword evidence="5" id="KW-0274">FAD</keyword>
<dbReference type="InterPro" id="IPR025700">
    <property type="entry name" value="Lys/Orn_oxygenase"/>
</dbReference>
<evidence type="ECO:0000256" key="6">
    <source>
        <dbReference type="ARBA" id="ARBA00022857"/>
    </source>
</evidence>
<proteinExistence type="inferred from homology"/>
<evidence type="ECO:0000256" key="7">
    <source>
        <dbReference type="ARBA" id="ARBA00023002"/>
    </source>
</evidence>
<dbReference type="InterPro" id="IPR036188">
    <property type="entry name" value="FAD/NAD-bd_sf"/>
</dbReference>
<reference evidence="8 9" key="1">
    <citation type="submission" date="2018-11" db="EMBL/GenBank/DDBJ databases">
        <authorList>
            <consortium name="Pathogen Informatics"/>
        </authorList>
    </citation>
    <scope>NUCLEOTIDE SEQUENCE [LARGE SCALE GENOMIC DNA]</scope>
    <source>
        <strain evidence="8 9">NCTC12929</strain>
    </source>
</reference>
<evidence type="ECO:0000256" key="3">
    <source>
        <dbReference type="ARBA" id="ARBA00007588"/>
    </source>
</evidence>
<dbReference type="RefSeq" id="WP_125151483.1">
    <property type="nucleotide sequence ID" value="NZ_UYIV01000001.1"/>
</dbReference>
<evidence type="ECO:0000313" key="8">
    <source>
        <dbReference type="EMBL" id="VDH04962.1"/>
    </source>
</evidence>
<sequence length="438" mass="50687">MLLTNLKIYDVIGVGIGPFNLGFAALSSSKDMDSLFFDKAPKFDWHKGLMLRGCTLQVPFLADLVTPVEPTNKFSYINYLVAKKKLFKFCIKESFYITRKNYNDYCRWVVAQLSNLRFSHQVETIEYNEEHGFYEVSVHDLIERNSKTYFTKRLVIGTGTIPNVPRFAEICTHERVFHSSQYTYRERYIEQGSTITVVGSGQSAAEIFQDLLNKADENSYQLNWITQEDRFFPMEDSKFTFEFTSPDYLNFFHSLPEDKRYEIIAQQDALYKGINNELIGSIHDQLAEIEEYKGQCPNVHILSSTRLTGLEGSKKEGFELTCHHLVEDEDFTFHSDFVIMATGYKYQEPKFLQTINGRLQRDSRGNLKVDKNFSIDKKGNEVYVLNSELASHGILTADLGMGPYRNATIINHILGEKHFDLETRIAFQDFCIPEEFKK</sequence>
<comment type="pathway">
    <text evidence="2">Siderophore biosynthesis.</text>
</comment>
<dbReference type="SUPFAM" id="SSF51905">
    <property type="entry name" value="FAD/NAD(P)-binding domain"/>
    <property type="match status" value="2"/>
</dbReference>
<dbReference type="Pfam" id="PF13434">
    <property type="entry name" value="Lys_Orn_oxgnase"/>
    <property type="match status" value="1"/>
</dbReference>
<evidence type="ECO:0000256" key="4">
    <source>
        <dbReference type="ARBA" id="ARBA00022630"/>
    </source>
</evidence>
<dbReference type="PANTHER" id="PTHR42802">
    <property type="entry name" value="MONOOXYGENASE"/>
    <property type="match status" value="1"/>
</dbReference>
<dbReference type="GO" id="GO:0047091">
    <property type="term" value="F:L-lysine 6-monooxygenase (NADPH) activity"/>
    <property type="evidence" value="ECO:0007669"/>
    <property type="project" value="UniProtKB-EC"/>
</dbReference>